<feature type="domain" description="HigA2-like helix-turn-helix" evidence="2">
    <location>
        <begin position="486"/>
        <end position="544"/>
    </location>
</feature>
<evidence type="ECO:0000259" key="2">
    <source>
        <dbReference type="Pfam" id="PF13744"/>
    </source>
</evidence>
<dbReference type="EMBL" id="CAJVPZ010000022">
    <property type="protein sequence ID" value="CAG8449711.1"/>
    <property type="molecule type" value="Genomic_DNA"/>
</dbReference>
<dbReference type="GO" id="GO:0003677">
    <property type="term" value="F:DNA binding"/>
    <property type="evidence" value="ECO:0007669"/>
    <property type="project" value="InterPro"/>
</dbReference>
<sequence length="627" mass="70432">MNTNLFKSIFLIIALIPSATSTNNYSLPLPETDLKMGQNSSELAEREEPTYFHGGFGVTKISVDKGELPCQRSCTLSFPVYTSYSVLGFLASGVCTGGGDIFVNDTKVYSDYWSNEVSRKISYSQCATGKGIADVDILLPLIDTPNQPSLPNFTVYAYGGDNALNNVSFSDNLSVGSNISEIIVPRQPNQPQEVYTYGGFEPNGPPRSRFDHGFLTLGGCQVNRGGTNGVFRVQPSLVDPNVREIIRVGTSGSTIYAEDSVQVPGGFADVIAEQLVPNAETPVCFSGSYSGNVCGTVTEPDYMRDFNLNPTDYFQGLIRVRLDTVPLAFNDGVDYDRGAPVYFPTRNDFGQIIRVQPVGILMEITQEARVNEGVCQIEYYAYCVSVDRILRNSQDLDLIGIPPHPKTEQIINKIPYKLLKLENIRITSKQPTKKANHYRVKYLDKWQNKVFPPQEEFERVVKRVSKSEKRTNIGLAPNASPIEKTKYDFCQTIARYRRENNLEERTVAQQLGITSSRLDSILYSHIDEFSLDELANYANKLHIHFDLNLKVIDYEISPYYEKHNEEYLEKLKRKGIKLSEKELAEKLITDDLIRKILAPQLHTKEVKLEEIKVVVGDKSLKNLGHYA</sequence>
<dbReference type="Proteomes" id="UP000789396">
    <property type="component" value="Unassembled WGS sequence"/>
</dbReference>
<gene>
    <name evidence="3" type="ORF">RFULGI_LOCUS164</name>
</gene>
<comment type="caution">
    <text evidence="3">The sequence shown here is derived from an EMBL/GenBank/DDBJ whole genome shotgun (WGS) entry which is preliminary data.</text>
</comment>
<evidence type="ECO:0000313" key="3">
    <source>
        <dbReference type="EMBL" id="CAG8449711.1"/>
    </source>
</evidence>
<reference evidence="3" key="1">
    <citation type="submission" date="2021-06" db="EMBL/GenBank/DDBJ databases">
        <authorList>
            <person name="Kallberg Y."/>
            <person name="Tangrot J."/>
            <person name="Rosling A."/>
        </authorList>
    </citation>
    <scope>NUCLEOTIDE SEQUENCE</scope>
    <source>
        <strain evidence="3">IN212</strain>
    </source>
</reference>
<dbReference type="Gene3D" id="1.10.260.40">
    <property type="entry name" value="lambda repressor-like DNA-binding domains"/>
    <property type="match status" value="1"/>
</dbReference>
<dbReference type="InterPro" id="IPR010982">
    <property type="entry name" value="Lambda_DNA-bd_dom_sf"/>
</dbReference>
<proteinExistence type="predicted"/>
<dbReference type="InterPro" id="IPR039554">
    <property type="entry name" value="HigA2-like_HTH"/>
</dbReference>
<organism evidence="3 4">
    <name type="scientific">Racocetra fulgida</name>
    <dbReference type="NCBI Taxonomy" id="60492"/>
    <lineage>
        <taxon>Eukaryota</taxon>
        <taxon>Fungi</taxon>
        <taxon>Fungi incertae sedis</taxon>
        <taxon>Mucoromycota</taxon>
        <taxon>Glomeromycotina</taxon>
        <taxon>Glomeromycetes</taxon>
        <taxon>Diversisporales</taxon>
        <taxon>Gigasporaceae</taxon>
        <taxon>Racocetra</taxon>
    </lineage>
</organism>
<protein>
    <submittedName>
        <fullName evidence="3">11238_t:CDS:1</fullName>
    </submittedName>
</protein>
<accession>A0A9N8VDW6</accession>
<evidence type="ECO:0000256" key="1">
    <source>
        <dbReference type="SAM" id="SignalP"/>
    </source>
</evidence>
<evidence type="ECO:0000313" key="4">
    <source>
        <dbReference type="Proteomes" id="UP000789396"/>
    </source>
</evidence>
<keyword evidence="1" id="KW-0732">Signal</keyword>
<feature type="chain" id="PRO_5040353857" evidence="1">
    <location>
        <begin position="22"/>
        <end position="627"/>
    </location>
</feature>
<name>A0A9N8VDW6_9GLOM</name>
<keyword evidence="4" id="KW-1185">Reference proteome</keyword>
<dbReference type="OrthoDB" id="2437158at2759"/>
<dbReference type="Pfam" id="PF13744">
    <property type="entry name" value="HTH_37"/>
    <property type="match status" value="1"/>
</dbReference>
<feature type="signal peptide" evidence="1">
    <location>
        <begin position="1"/>
        <end position="21"/>
    </location>
</feature>
<dbReference type="SUPFAM" id="SSF47413">
    <property type="entry name" value="lambda repressor-like DNA-binding domains"/>
    <property type="match status" value="1"/>
</dbReference>
<dbReference type="AlphaFoldDB" id="A0A9N8VDW6"/>